<evidence type="ECO:0000256" key="1">
    <source>
        <dbReference type="SAM" id="Phobius"/>
    </source>
</evidence>
<keyword evidence="1" id="KW-0812">Transmembrane</keyword>
<dbReference type="RefSeq" id="WP_191617814.1">
    <property type="nucleotide sequence ID" value="NZ_JACYFG010000036.1"/>
</dbReference>
<evidence type="ECO:0000313" key="3">
    <source>
        <dbReference type="Proteomes" id="UP000622317"/>
    </source>
</evidence>
<feature type="transmembrane region" description="Helical" evidence="1">
    <location>
        <begin position="150"/>
        <end position="172"/>
    </location>
</feature>
<name>A0A927IIC8_9BACT</name>
<feature type="transmembrane region" description="Helical" evidence="1">
    <location>
        <begin position="51"/>
        <end position="69"/>
    </location>
</feature>
<proteinExistence type="predicted"/>
<keyword evidence="3" id="KW-1185">Reference proteome</keyword>
<dbReference type="Proteomes" id="UP000622317">
    <property type="component" value="Unassembled WGS sequence"/>
</dbReference>
<feature type="transmembrane region" description="Helical" evidence="1">
    <location>
        <begin position="99"/>
        <end position="117"/>
    </location>
</feature>
<reference evidence="2" key="1">
    <citation type="submission" date="2020-09" db="EMBL/GenBank/DDBJ databases">
        <title>Pelagicoccus enzymogenes sp. nov. with an EPS production, isolated from marine sediment.</title>
        <authorList>
            <person name="Feng X."/>
        </authorList>
    </citation>
    <scope>NUCLEOTIDE SEQUENCE</scope>
    <source>
        <strain evidence="2">NFK12</strain>
    </source>
</reference>
<evidence type="ECO:0000313" key="2">
    <source>
        <dbReference type="EMBL" id="MBD5780719.1"/>
    </source>
</evidence>
<feature type="transmembrane region" description="Helical" evidence="1">
    <location>
        <begin position="220"/>
        <end position="241"/>
    </location>
</feature>
<gene>
    <name evidence="2" type="ORF">IEN85_14560</name>
</gene>
<dbReference type="AlphaFoldDB" id="A0A927IIC8"/>
<dbReference type="Pfam" id="PF13803">
    <property type="entry name" value="DUF4184"/>
    <property type="match status" value="1"/>
</dbReference>
<sequence>MPFTLTHTAAILPIARFAPKLPLSALAIGSMLPDAPIFLTLGYGYTFLHSLPGLLLAAVPLGLAFYYAYHRFLKPALINLLPDFAACRLQTYLEPPSPSFVPVAIALFFGAATHFVWDLFTHAGKAGVALIPLLQNSYHMSGYSIAGHEIAQHGSSAIFLPILACVAIRRLARLPPAPFYPPASSLRRLTQLAILSAPGLSAFAVGAAGTSSIMTFLFETTVLCGMLLLLAVGAYGLALSWQAQPVRQR</sequence>
<keyword evidence="1" id="KW-1133">Transmembrane helix</keyword>
<dbReference type="EMBL" id="JACYFG010000036">
    <property type="protein sequence ID" value="MBD5780719.1"/>
    <property type="molecule type" value="Genomic_DNA"/>
</dbReference>
<dbReference type="InterPro" id="IPR025238">
    <property type="entry name" value="DUF4184"/>
</dbReference>
<accession>A0A927IIC8</accession>
<feature type="transmembrane region" description="Helical" evidence="1">
    <location>
        <begin position="192"/>
        <end position="214"/>
    </location>
</feature>
<comment type="caution">
    <text evidence="2">The sequence shown here is derived from an EMBL/GenBank/DDBJ whole genome shotgun (WGS) entry which is preliminary data.</text>
</comment>
<keyword evidence="1" id="KW-0472">Membrane</keyword>
<protein>
    <submittedName>
        <fullName evidence="2">DUF4184 family protein</fullName>
    </submittedName>
</protein>
<organism evidence="2 3">
    <name type="scientific">Pelagicoccus enzymogenes</name>
    <dbReference type="NCBI Taxonomy" id="2773457"/>
    <lineage>
        <taxon>Bacteria</taxon>
        <taxon>Pseudomonadati</taxon>
        <taxon>Verrucomicrobiota</taxon>
        <taxon>Opitutia</taxon>
        <taxon>Puniceicoccales</taxon>
        <taxon>Pelagicoccaceae</taxon>
        <taxon>Pelagicoccus</taxon>
    </lineage>
</organism>